<organism evidence="1 2">
    <name type="scientific">Catenovulum adriaticum</name>
    <dbReference type="NCBI Taxonomy" id="2984846"/>
    <lineage>
        <taxon>Bacteria</taxon>
        <taxon>Pseudomonadati</taxon>
        <taxon>Pseudomonadota</taxon>
        <taxon>Gammaproteobacteria</taxon>
        <taxon>Alteromonadales</taxon>
        <taxon>Alteromonadaceae</taxon>
        <taxon>Catenovulum</taxon>
    </lineage>
</organism>
<evidence type="ECO:0000313" key="1">
    <source>
        <dbReference type="EMBL" id="WAJ69347.1"/>
    </source>
</evidence>
<dbReference type="EMBL" id="CP109965">
    <property type="protein sequence ID" value="WAJ69347.1"/>
    <property type="molecule type" value="Genomic_DNA"/>
</dbReference>
<dbReference type="Proteomes" id="UP001163726">
    <property type="component" value="Chromosome"/>
</dbReference>
<dbReference type="RefSeq" id="WP_268073561.1">
    <property type="nucleotide sequence ID" value="NZ_CP109965.1"/>
</dbReference>
<protein>
    <submittedName>
        <fullName evidence="1">Uncharacterized protein</fullName>
    </submittedName>
</protein>
<name>A0ABY7AJD7_9ALTE</name>
<keyword evidence="2" id="KW-1185">Reference proteome</keyword>
<evidence type="ECO:0000313" key="2">
    <source>
        <dbReference type="Proteomes" id="UP001163726"/>
    </source>
</evidence>
<accession>A0ABY7AJD7</accession>
<gene>
    <name evidence="1" type="ORF">OLW01_09130</name>
</gene>
<sequence length="150" mass="17360">MMFQAQQMCEKNWSIKTLNGQFLSVMKGQVGLIEDAVLNNIKWAFKPASDIGRFYIEHVDSGERLVDVVNGGYDSWSLEPGFDGSFAFVSQGGLFRHFDYRFDEHNKQSIVETDFAYPKKPVLDPVLNKEVSYCDLCKKRLAEYYHWVIE</sequence>
<reference evidence="1" key="1">
    <citation type="submission" date="2022-10" db="EMBL/GenBank/DDBJ databases">
        <title>Catenovulum adriacola sp. nov. isolated in the Harbour of Susak.</title>
        <authorList>
            <person name="Schoch T."/>
            <person name="Reich S.J."/>
            <person name="Stoeferle S."/>
            <person name="Flaiz M."/>
            <person name="Kazda M."/>
            <person name="Riedel C.U."/>
            <person name="Duerre P."/>
        </authorList>
    </citation>
    <scope>NUCLEOTIDE SEQUENCE</scope>
    <source>
        <strain evidence="1">TS8</strain>
    </source>
</reference>
<proteinExistence type="predicted"/>